<evidence type="ECO:0000256" key="6">
    <source>
        <dbReference type="ARBA" id="ARBA00023242"/>
    </source>
</evidence>
<dbReference type="InterPro" id="IPR017930">
    <property type="entry name" value="Myb_dom"/>
</dbReference>
<keyword evidence="12" id="KW-1185">Reference proteome</keyword>
<reference evidence="10" key="3">
    <citation type="submission" date="2020-06" db="EMBL/GenBank/DDBJ databases">
        <title>Helianthus annuus Genome sequencing and assembly Release 2.</title>
        <authorList>
            <person name="Gouzy J."/>
            <person name="Langlade N."/>
            <person name="Munos S."/>
        </authorList>
    </citation>
    <scope>NUCLEOTIDE SEQUENCE</scope>
    <source>
        <tissue evidence="10">Leaves</tissue>
    </source>
</reference>
<dbReference type="CDD" id="cd00167">
    <property type="entry name" value="SANT"/>
    <property type="match status" value="2"/>
</dbReference>
<evidence type="ECO:0000313" key="12">
    <source>
        <dbReference type="Proteomes" id="UP000215914"/>
    </source>
</evidence>
<sequence>MSSDMKTDLKKGSWSAEEDQKLISYIEKYGIWNWSQMPRFAGLSRNGKSCRLRWMNYLKPNVKRGNFSKEEEEIILHSHSLLGNRWSAIASKLPGRTDNDVKNYWHTHLKKRAIKHKKLPEKPEQNDTNPSPTYGLDNVEGTQQSTNHSNYVSGSWFTFDDDNPSSSCTTTTNDYGFDQFTAEYHDAGSPGTIDDLQLFWDQLCPVENLEIANNHLDGFSNPISQDSYNDPISSYSIFNNDYITNILPHP</sequence>
<dbReference type="PROSITE" id="PS51294">
    <property type="entry name" value="HTH_MYB"/>
    <property type="match status" value="2"/>
</dbReference>
<feature type="domain" description="HTH myb-type" evidence="9">
    <location>
        <begin position="59"/>
        <end position="113"/>
    </location>
</feature>
<organism evidence="11 12">
    <name type="scientific">Helianthus annuus</name>
    <name type="common">Common sunflower</name>
    <dbReference type="NCBI Taxonomy" id="4232"/>
    <lineage>
        <taxon>Eukaryota</taxon>
        <taxon>Viridiplantae</taxon>
        <taxon>Streptophyta</taxon>
        <taxon>Embryophyta</taxon>
        <taxon>Tracheophyta</taxon>
        <taxon>Spermatophyta</taxon>
        <taxon>Magnoliopsida</taxon>
        <taxon>eudicotyledons</taxon>
        <taxon>Gunneridae</taxon>
        <taxon>Pentapetalae</taxon>
        <taxon>asterids</taxon>
        <taxon>campanulids</taxon>
        <taxon>Asterales</taxon>
        <taxon>Asteraceae</taxon>
        <taxon>Asteroideae</taxon>
        <taxon>Heliantheae alliance</taxon>
        <taxon>Heliantheae</taxon>
        <taxon>Helianthus</taxon>
    </lineage>
</organism>
<dbReference type="PANTHER" id="PTHR47997">
    <property type="entry name" value="MYB DOMAIN PROTEIN 55"/>
    <property type="match status" value="1"/>
</dbReference>
<dbReference type="InterPro" id="IPR051953">
    <property type="entry name" value="Plant_SW-associated_TFs"/>
</dbReference>
<dbReference type="GO" id="GO:0005634">
    <property type="term" value="C:nucleus"/>
    <property type="evidence" value="ECO:0007669"/>
    <property type="project" value="UniProtKB-SubCell"/>
</dbReference>
<evidence type="ECO:0000256" key="1">
    <source>
        <dbReference type="ARBA" id="ARBA00004123"/>
    </source>
</evidence>
<dbReference type="OMA" id="KPEQNDT"/>
<dbReference type="EMBL" id="CM007906">
    <property type="protein sequence ID" value="OTF87162.1"/>
    <property type="molecule type" value="Genomic_DNA"/>
</dbReference>
<reference evidence="11" key="2">
    <citation type="submission" date="2017-02" db="EMBL/GenBank/DDBJ databases">
        <title>Sunflower complete genome.</title>
        <authorList>
            <person name="Langlade N."/>
            <person name="Munos S."/>
        </authorList>
    </citation>
    <scope>NUCLEOTIDE SEQUENCE [LARGE SCALE GENOMIC DNA]</scope>
    <source>
        <tissue evidence="11">Leaves</tissue>
    </source>
</reference>
<dbReference type="InterPro" id="IPR009057">
    <property type="entry name" value="Homeodomain-like_sf"/>
</dbReference>
<evidence type="ECO:0000259" key="8">
    <source>
        <dbReference type="PROSITE" id="PS50090"/>
    </source>
</evidence>
<dbReference type="FunFam" id="1.10.10.60:FF:000001">
    <property type="entry name" value="MYB-related transcription factor"/>
    <property type="match status" value="1"/>
</dbReference>
<keyword evidence="3" id="KW-0805">Transcription regulation</keyword>
<dbReference type="GO" id="GO:0003677">
    <property type="term" value="F:DNA binding"/>
    <property type="evidence" value="ECO:0007669"/>
    <property type="project" value="UniProtKB-KW"/>
</dbReference>
<keyword evidence="4 11" id="KW-0238">DNA-binding</keyword>
<accession>A0A251RS24</accession>
<comment type="subcellular location">
    <subcellularLocation>
        <location evidence="1">Nucleus</location>
    </subcellularLocation>
</comment>
<gene>
    <name evidence="11" type="ORF">HannXRQ_Chr17g0558761</name>
    <name evidence="10" type="ORF">HanXRQr2_Chr17g0814861</name>
</gene>
<dbReference type="Gramene" id="mRNA:HanXRQr2_Chr17g0814861">
    <property type="protein sequence ID" value="mRNA:HanXRQr2_Chr17g0814861"/>
    <property type="gene ID" value="HanXRQr2_Chr17g0814861"/>
</dbReference>
<evidence type="ECO:0000259" key="9">
    <source>
        <dbReference type="PROSITE" id="PS51294"/>
    </source>
</evidence>
<dbReference type="Proteomes" id="UP000215914">
    <property type="component" value="Chromosome 17"/>
</dbReference>
<keyword evidence="5" id="KW-0804">Transcription</keyword>
<dbReference type="Pfam" id="PF00249">
    <property type="entry name" value="Myb_DNA-binding"/>
    <property type="match status" value="2"/>
</dbReference>
<evidence type="ECO:0000256" key="2">
    <source>
        <dbReference type="ARBA" id="ARBA00022737"/>
    </source>
</evidence>
<dbReference type="SUPFAM" id="SSF46689">
    <property type="entry name" value="Homeodomain-like"/>
    <property type="match status" value="1"/>
</dbReference>
<dbReference type="EMBL" id="MNCJ02000332">
    <property type="protein sequence ID" value="KAF5756455.1"/>
    <property type="molecule type" value="Genomic_DNA"/>
</dbReference>
<evidence type="ECO:0000313" key="11">
    <source>
        <dbReference type="EMBL" id="OTF87162.1"/>
    </source>
</evidence>
<dbReference type="InParanoid" id="A0A251RS24"/>
<feature type="domain" description="HTH myb-type" evidence="9">
    <location>
        <begin position="6"/>
        <end position="58"/>
    </location>
</feature>
<reference evidence="10 12" key="1">
    <citation type="journal article" date="2017" name="Nature">
        <title>The sunflower genome provides insights into oil metabolism, flowering and Asterid evolution.</title>
        <authorList>
            <person name="Badouin H."/>
            <person name="Gouzy J."/>
            <person name="Grassa C.J."/>
            <person name="Murat F."/>
            <person name="Staton S.E."/>
            <person name="Cottret L."/>
            <person name="Lelandais-Briere C."/>
            <person name="Owens G.L."/>
            <person name="Carrere S."/>
            <person name="Mayjonade B."/>
            <person name="Legrand L."/>
            <person name="Gill N."/>
            <person name="Kane N.C."/>
            <person name="Bowers J.E."/>
            <person name="Hubner S."/>
            <person name="Bellec A."/>
            <person name="Berard A."/>
            <person name="Berges H."/>
            <person name="Blanchet N."/>
            <person name="Boniface M.C."/>
            <person name="Brunel D."/>
            <person name="Catrice O."/>
            <person name="Chaidir N."/>
            <person name="Claudel C."/>
            <person name="Donnadieu C."/>
            <person name="Faraut T."/>
            <person name="Fievet G."/>
            <person name="Helmstetter N."/>
            <person name="King M."/>
            <person name="Knapp S.J."/>
            <person name="Lai Z."/>
            <person name="Le Paslier M.C."/>
            <person name="Lippi Y."/>
            <person name="Lorenzon L."/>
            <person name="Mandel J.R."/>
            <person name="Marage G."/>
            <person name="Marchand G."/>
            <person name="Marquand E."/>
            <person name="Bret-Mestries E."/>
            <person name="Morien E."/>
            <person name="Nambeesan S."/>
            <person name="Nguyen T."/>
            <person name="Pegot-Espagnet P."/>
            <person name="Pouilly N."/>
            <person name="Raftis F."/>
            <person name="Sallet E."/>
            <person name="Schiex T."/>
            <person name="Thomas J."/>
            <person name="Vandecasteele C."/>
            <person name="Vares D."/>
            <person name="Vear F."/>
            <person name="Vautrin S."/>
            <person name="Crespi M."/>
            <person name="Mangin B."/>
            <person name="Burke J.M."/>
            <person name="Salse J."/>
            <person name="Munos S."/>
            <person name="Vincourt P."/>
            <person name="Rieseberg L.H."/>
            <person name="Langlade N.B."/>
        </authorList>
    </citation>
    <scope>NUCLEOTIDE SEQUENCE [LARGE SCALE GENOMIC DNA]</scope>
    <source>
        <strain evidence="12">cv. SF193</strain>
        <tissue evidence="10">Leaves</tissue>
    </source>
</reference>
<evidence type="ECO:0000256" key="4">
    <source>
        <dbReference type="ARBA" id="ARBA00023125"/>
    </source>
</evidence>
<dbReference type="InterPro" id="IPR001005">
    <property type="entry name" value="SANT/Myb"/>
</dbReference>
<feature type="region of interest" description="Disordered" evidence="7">
    <location>
        <begin position="115"/>
        <end position="138"/>
    </location>
</feature>
<proteinExistence type="predicted"/>
<dbReference type="Gene3D" id="1.10.10.60">
    <property type="entry name" value="Homeodomain-like"/>
    <property type="match status" value="2"/>
</dbReference>
<keyword evidence="11" id="KW-0371">Homeobox</keyword>
<evidence type="ECO:0000256" key="5">
    <source>
        <dbReference type="ARBA" id="ARBA00023163"/>
    </source>
</evidence>
<feature type="domain" description="Myb-like" evidence="8">
    <location>
        <begin position="6"/>
        <end position="58"/>
    </location>
</feature>
<dbReference type="SMART" id="SM00717">
    <property type="entry name" value="SANT"/>
    <property type="match status" value="2"/>
</dbReference>
<evidence type="ECO:0000256" key="7">
    <source>
        <dbReference type="SAM" id="MobiDB-lite"/>
    </source>
</evidence>
<evidence type="ECO:0000256" key="3">
    <source>
        <dbReference type="ARBA" id="ARBA00023015"/>
    </source>
</evidence>
<dbReference type="PANTHER" id="PTHR47997:SF28">
    <property type="entry name" value="TRANSCRIPTION FACTOR MYB15-LIKE"/>
    <property type="match status" value="1"/>
</dbReference>
<dbReference type="PROSITE" id="PS50090">
    <property type="entry name" value="MYB_LIKE"/>
    <property type="match status" value="2"/>
</dbReference>
<keyword evidence="2" id="KW-0677">Repeat</keyword>
<keyword evidence="6" id="KW-0539">Nucleus</keyword>
<evidence type="ECO:0000313" key="10">
    <source>
        <dbReference type="EMBL" id="KAF5756455.1"/>
    </source>
</evidence>
<dbReference type="AlphaFoldDB" id="A0A251RS24"/>
<feature type="domain" description="Myb-like" evidence="8">
    <location>
        <begin position="59"/>
        <end position="109"/>
    </location>
</feature>
<protein>
    <submittedName>
        <fullName evidence="11">Putative homeodomain-like protein</fullName>
    </submittedName>
    <submittedName>
        <fullName evidence="10">Transcription factor MYB family</fullName>
    </submittedName>
</protein>
<name>A0A251RS24_HELAN</name>